<keyword evidence="3" id="KW-0732">Signal</keyword>
<dbReference type="KEGG" id="spad:DVK44_12710"/>
<organism evidence="4 5">
    <name type="scientific">Streptomyces paludis</name>
    <dbReference type="NCBI Taxonomy" id="2282738"/>
    <lineage>
        <taxon>Bacteria</taxon>
        <taxon>Bacillati</taxon>
        <taxon>Actinomycetota</taxon>
        <taxon>Actinomycetes</taxon>
        <taxon>Kitasatosporales</taxon>
        <taxon>Streptomycetaceae</taxon>
        <taxon>Streptomyces</taxon>
    </lineage>
</organism>
<keyword evidence="2" id="KW-0812">Transmembrane</keyword>
<dbReference type="InterPro" id="IPR013783">
    <property type="entry name" value="Ig-like_fold"/>
</dbReference>
<accession>A0A345HP03</accession>
<dbReference type="Proteomes" id="UP000253868">
    <property type="component" value="Chromosome"/>
</dbReference>
<evidence type="ECO:0000256" key="2">
    <source>
        <dbReference type="SAM" id="Phobius"/>
    </source>
</evidence>
<keyword evidence="2" id="KW-1133">Transmembrane helix</keyword>
<dbReference type="EMBL" id="CP031194">
    <property type="protein sequence ID" value="AXG78427.1"/>
    <property type="molecule type" value="Genomic_DNA"/>
</dbReference>
<feature type="transmembrane region" description="Helical" evidence="2">
    <location>
        <begin position="470"/>
        <end position="492"/>
    </location>
</feature>
<feature type="signal peptide" evidence="3">
    <location>
        <begin position="1"/>
        <end position="28"/>
    </location>
</feature>
<sequence>MNVRTRASRTTRLALASASALASALALALPLPLLFVGTAGQAVAATPAHRDGCHRWHSCPSDTGSYVCGDLGYFSECGYSSLPGTETPAKPGPAADPDPEPEPEPEPDTEPPSRPKVKTPKAGAGGAVEVMVTAEAGARIEVRDASDDDKVVARATATGAPQRIAFTAQSGKHTYAVVAVDAAGNESEASDEFALTVDADKPELDTPTASPADPATGRTDIGFTTEPKAGYTVTVEGREADGLTGTAGADGEVTGHLYLPNGTYRITVLVRDKAGNESRAGTTAKVDLEAFTPRVKVAEAPTETRTAFALVGPPKSRGTLTVGAADHPVTLDATGRARITTDLKDGDHRAALSLQDPYGRKGTARTAAFTIDTAAPPLTVAYDEDRATEGKALLTVRSEPGARITVESATSATPTTSVTPVTLVGTRHTFTLDLPPGDHQLKITATDPAGNTTQEDLTLHLASTTTTTDALIALAFLLGFAALVAAACVWLWRRRRPLVVWRAKRREAARLAAAGR</sequence>
<dbReference type="GO" id="GO:0005975">
    <property type="term" value="P:carbohydrate metabolic process"/>
    <property type="evidence" value="ECO:0007669"/>
    <property type="project" value="UniProtKB-ARBA"/>
</dbReference>
<protein>
    <submittedName>
        <fullName evidence="4">Uncharacterized protein</fullName>
    </submittedName>
</protein>
<evidence type="ECO:0000256" key="3">
    <source>
        <dbReference type="SAM" id="SignalP"/>
    </source>
</evidence>
<dbReference type="OrthoDB" id="4169181at2"/>
<reference evidence="5" key="1">
    <citation type="submission" date="2018-07" db="EMBL/GenBank/DDBJ databases">
        <authorList>
            <person name="Zhao J."/>
        </authorList>
    </citation>
    <scope>NUCLEOTIDE SEQUENCE [LARGE SCALE GENOMIC DNA]</scope>
    <source>
        <strain evidence="5">GSSD-12</strain>
    </source>
</reference>
<evidence type="ECO:0000256" key="1">
    <source>
        <dbReference type="SAM" id="MobiDB-lite"/>
    </source>
</evidence>
<dbReference type="RefSeq" id="WP_114659772.1">
    <property type="nucleotide sequence ID" value="NZ_CP031194.1"/>
</dbReference>
<feature type="compositionally biased region" description="Acidic residues" evidence="1">
    <location>
        <begin position="97"/>
        <end position="109"/>
    </location>
</feature>
<keyword evidence="2" id="KW-0472">Membrane</keyword>
<gene>
    <name evidence="4" type="ORF">DVK44_12710</name>
</gene>
<feature type="region of interest" description="Disordered" evidence="1">
    <location>
        <begin position="201"/>
        <end position="225"/>
    </location>
</feature>
<dbReference type="Gene3D" id="2.60.40.10">
    <property type="entry name" value="Immunoglobulins"/>
    <property type="match status" value="3"/>
</dbReference>
<feature type="chain" id="PRO_5039034206" evidence="3">
    <location>
        <begin position="29"/>
        <end position="516"/>
    </location>
</feature>
<proteinExistence type="predicted"/>
<dbReference type="AlphaFoldDB" id="A0A345HP03"/>
<feature type="region of interest" description="Disordered" evidence="1">
    <location>
        <begin position="84"/>
        <end position="126"/>
    </location>
</feature>
<evidence type="ECO:0000313" key="5">
    <source>
        <dbReference type="Proteomes" id="UP000253868"/>
    </source>
</evidence>
<name>A0A345HP03_9ACTN</name>
<keyword evidence="5" id="KW-1185">Reference proteome</keyword>
<evidence type="ECO:0000313" key="4">
    <source>
        <dbReference type="EMBL" id="AXG78427.1"/>
    </source>
</evidence>